<keyword evidence="4" id="KW-1185">Reference proteome</keyword>
<proteinExistence type="predicted"/>
<feature type="region of interest" description="Disordered" evidence="2">
    <location>
        <begin position="1"/>
        <end position="124"/>
    </location>
</feature>
<evidence type="ECO:0000313" key="4">
    <source>
        <dbReference type="Proteomes" id="UP000236621"/>
    </source>
</evidence>
<feature type="compositionally biased region" description="Low complexity" evidence="2">
    <location>
        <begin position="7"/>
        <end position="19"/>
    </location>
</feature>
<dbReference type="AlphaFoldDB" id="A0A2K3Q5B4"/>
<feature type="compositionally biased region" description="Polar residues" evidence="2">
    <location>
        <begin position="548"/>
        <end position="569"/>
    </location>
</feature>
<sequence length="726" mass="75956">MTVSCELLPLPRLSASTSLSPPPSYALPNQRAHSMPSMPSDAFLPSGSVDTTLAPASPGGMRADVDLSANGSRPSIDGPRPASPAPSPPPGDNRRPPKPVLSRSLPVGSHRSQSQPPSSAYGARHSRIRAFSPAPVPLASNNLYAPTVDAAAAHDPAQFGGLALSSHSLADFAASPSSWPAFPAPSNPLLPLDFALGPAALNDLLPTSSSGFPTSTTSLHPSPFSAFGPGPVSPPTTVGLGAWSSYASPPPGPGTASGDAASMQALPGSLSAAPQHALFEVIHLLRQQFSFLAQAWMADRERLEPRQQQAEEEVRRIQAAMDSAREQWTSERSMMQQQVEVLKAQVYRLHDENAALKAAAAAAQTSKANGVLSLPPGLDGASRRPHFASPGNPRPSLAAAPAPSQPAPLDPRTQPQNSAPNDFLAPLSTGQGLPAPVIDVQEIDPKLEGIPIKANAVQRCTFVSARGQASPASSARRNGPGRDVAARRRWSQRNLSMDRGRDSRAGRASSRDQTMQVLAAEESRRLTMHAGHTPNHSFSLLPTMTATGADSTECQSRGATPSAETQSVGTEDDDVSNPVDHDDGVGREAEAGPDLHSLHVAAEDVQGHLEPQDDVPLKGPLMIKNIPAQDDVFFAQLDRKLESLSRGQNALPSVLQGALEGSGRAAAGPSCVPAPPQQPVGGDASHDARSVPEEEEAEGDEGKRMELEVPIKFRTTSNFGAPFGSM</sequence>
<protein>
    <submittedName>
        <fullName evidence="3">Uncharacterized protein</fullName>
    </submittedName>
</protein>
<evidence type="ECO:0000313" key="3">
    <source>
        <dbReference type="EMBL" id="PNY22684.1"/>
    </source>
</evidence>
<feature type="compositionally biased region" description="Pro residues" evidence="2">
    <location>
        <begin position="81"/>
        <end position="91"/>
    </location>
</feature>
<feature type="region of interest" description="Disordered" evidence="2">
    <location>
        <begin position="465"/>
        <end position="515"/>
    </location>
</feature>
<gene>
    <name evidence="3" type="ORF">TCAP_07074</name>
</gene>
<dbReference type="Proteomes" id="UP000236621">
    <property type="component" value="Unassembled WGS sequence"/>
</dbReference>
<name>A0A2K3Q5B4_9HYPO</name>
<feature type="compositionally biased region" description="Basic and acidic residues" evidence="2">
    <location>
        <begin position="496"/>
        <end position="505"/>
    </location>
</feature>
<feature type="coiled-coil region" evidence="1">
    <location>
        <begin position="307"/>
        <end position="345"/>
    </location>
</feature>
<feature type="region of interest" description="Disordered" evidence="2">
    <location>
        <begin position="662"/>
        <end position="710"/>
    </location>
</feature>
<feature type="region of interest" description="Disordered" evidence="2">
    <location>
        <begin position="373"/>
        <end position="430"/>
    </location>
</feature>
<keyword evidence="1" id="KW-0175">Coiled coil</keyword>
<accession>A0A2K3Q5B4</accession>
<reference evidence="3 4" key="1">
    <citation type="submission" date="2017-08" db="EMBL/GenBank/DDBJ databases">
        <title>Harnessing the power of phylogenomics to disentangle the directionality and signatures of interkingdom host jumping in the parasitic fungal genus Tolypocladium.</title>
        <authorList>
            <person name="Quandt C.A."/>
            <person name="Patterson W."/>
            <person name="Spatafora J.W."/>
        </authorList>
    </citation>
    <scope>NUCLEOTIDE SEQUENCE [LARGE SCALE GENOMIC DNA]</scope>
    <source>
        <strain evidence="3 4">CBS 113982</strain>
    </source>
</reference>
<feature type="compositionally biased region" description="Basic and acidic residues" evidence="2">
    <location>
        <begin position="700"/>
        <end position="710"/>
    </location>
</feature>
<comment type="caution">
    <text evidence="3">The sequence shown here is derived from an EMBL/GenBank/DDBJ whole genome shotgun (WGS) entry which is preliminary data.</text>
</comment>
<evidence type="ECO:0000256" key="1">
    <source>
        <dbReference type="SAM" id="Coils"/>
    </source>
</evidence>
<feature type="region of interest" description="Disordered" evidence="2">
    <location>
        <begin position="548"/>
        <end position="590"/>
    </location>
</feature>
<organism evidence="3 4">
    <name type="scientific">Tolypocladium capitatum</name>
    <dbReference type="NCBI Taxonomy" id="45235"/>
    <lineage>
        <taxon>Eukaryota</taxon>
        <taxon>Fungi</taxon>
        <taxon>Dikarya</taxon>
        <taxon>Ascomycota</taxon>
        <taxon>Pezizomycotina</taxon>
        <taxon>Sordariomycetes</taxon>
        <taxon>Hypocreomycetidae</taxon>
        <taxon>Hypocreales</taxon>
        <taxon>Ophiocordycipitaceae</taxon>
        <taxon>Tolypocladium</taxon>
    </lineage>
</organism>
<dbReference type="OrthoDB" id="5427699at2759"/>
<evidence type="ECO:0000256" key="2">
    <source>
        <dbReference type="SAM" id="MobiDB-lite"/>
    </source>
</evidence>
<dbReference type="EMBL" id="NRSZ01001180">
    <property type="protein sequence ID" value="PNY22684.1"/>
    <property type="molecule type" value="Genomic_DNA"/>
</dbReference>
<feature type="compositionally biased region" description="Basic and acidic residues" evidence="2">
    <location>
        <begin position="579"/>
        <end position="590"/>
    </location>
</feature>